<evidence type="ECO:0000256" key="10">
    <source>
        <dbReference type="ARBA" id="ARBA00023033"/>
    </source>
</evidence>
<organism evidence="14">
    <name type="scientific">Thapsia garganica</name>
    <name type="common">Deadly carrot</name>
    <name type="synonym">Elaeoselinum garganicum</name>
    <dbReference type="NCBI Taxonomy" id="79022"/>
    <lineage>
        <taxon>Eukaryota</taxon>
        <taxon>Viridiplantae</taxon>
        <taxon>Streptophyta</taxon>
        <taxon>Embryophyta</taxon>
        <taxon>Tracheophyta</taxon>
        <taxon>Spermatophyta</taxon>
        <taxon>Magnoliopsida</taxon>
        <taxon>eudicotyledons</taxon>
        <taxon>Gunneridae</taxon>
        <taxon>Pentapetalae</taxon>
        <taxon>asterids</taxon>
        <taxon>campanulids</taxon>
        <taxon>Apiales</taxon>
        <taxon>Apiaceae</taxon>
        <taxon>Apioideae</taxon>
        <taxon>Scandiceae</taxon>
        <taxon>Daucinae</taxon>
        <taxon>Elaeoselinum</taxon>
    </lineage>
</organism>
<comment type="similarity">
    <text evidence="3 12">Belongs to the cytochrome P450 family.</text>
</comment>
<keyword evidence="5 11" id="KW-0479">Metal-binding</keyword>
<dbReference type="PRINTS" id="PR00463">
    <property type="entry name" value="EP450I"/>
</dbReference>
<dbReference type="GO" id="GO:0016705">
    <property type="term" value="F:oxidoreductase activity, acting on paired donors, with incorporation or reduction of molecular oxygen"/>
    <property type="evidence" value="ECO:0007669"/>
    <property type="project" value="InterPro"/>
</dbReference>
<dbReference type="InterPro" id="IPR002401">
    <property type="entry name" value="Cyt_P450_E_grp-I"/>
</dbReference>
<dbReference type="EMBL" id="KX826941">
    <property type="protein sequence ID" value="AQY76211.1"/>
    <property type="molecule type" value="mRNA"/>
</dbReference>
<dbReference type="InterPro" id="IPR001128">
    <property type="entry name" value="Cyt_P450"/>
</dbReference>
<name>A0A1U9X5Z5_THAGA</name>
<evidence type="ECO:0000256" key="7">
    <source>
        <dbReference type="ARBA" id="ARBA00022848"/>
    </source>
</evidence>
<evidence type="ECO:0000256" key="5">
    <source>
        <dbReference type="ARBA" id="ARBA00022723"/>
    </source>
</evidence>
<evidence type="ECO:0000256" key="13">
    <source>
        <dbReference type="SAM" id="Phobius"/>
    </source>
</evidence>
<sequence>MGYQSVTLTLMESLLESLSPSISWLSILIITALLVVLLLPKESHQNLAPSPPMLPFLGNIHQIGKLPHYSMYKLAQKYGPIMHLKLGAVRALVISSPEMAREVLKVHDIECCTRAESYGTRKFSYNQKDISFCGYGDYWREMRKLAVIELFTVKRVRSFEEARGKGLTKMVDIIAKEATGPSRKAIQINERIFSLTKKFICDVAFGTSYEVEKLKDSEIERTFIEANAMFSSFWASDFFPSFGWIIDTLTGVQRKLDKSFDEFDQFYEAVINEHLDPNRPKSEHEDITDGLIAMSKDPTCPVRLTKDHIKAVFMDLFLAPIDTGSATLVWAMTELIKNKRVMKKVQAEVRQVMENKQKVEESDLEKLKYFKLVVKETLRLHPPVPLLLPREAMKHFKVGGYNVLPKTKIFVNAWAINRDPIAWDSPLEFYPERFENNDVDYKGQHFHYIPFGAGRRMCPGMTMGIATVDYTLATLLNFFDWDLPAGMKPEDIKMDEKVGLTIHKVKPLYLVPTKYQP</sequence>
<dbReference type="GO" id="GO:0004497">
    <property type="term" value="F:monooxygenase activity"/>
    <property type="evidence" value="ECO:0007669"/>
    <property type="project" value="UniProtKB-KW"/>
</dbReference>
<dbReference type="Gene3D" id="1.10.630.10">
    <property type="entry name" value="Cytochrome P450"/>
    <property type="match status" value="1"/>
</dbReference>
<evidence type="ECO:0000256" key="6">
    <source>
        <dbReference type="ARBA" id="ARBA00022824"/>
    </source>
</evidence>
<accession>A0A1U9X5Z5</accession>
<dbReference type="PRINTS" id="PR00385">
    <property type="entry name" value="P450"/>
</dbReference>
<dbReference type="PROSITE" id="PS00086">
    <property type="entry name" value="CYTOCHROME_P450"/>
    <property type="match status" value="1"/>
</dbReference>
<proteinExistence type="evidence at transcript level"/>
<dbReference type="InterPro" id="IPR017972">
    <property type="entry name" value="Cyt_P450_CS"/>
</dbReference>
<dbReference type="AlphaFoldDB" id="A0A1U9X5Z5"/>
<keyword evidence="13" id="KW-1133">Transmembrane helix</keyword>
<comment type="cofactor">
    <cofactor evidence="1 11">
        <name>heme</name>
        <dbReference type="ChEBI" id="CHEBI:30413"/>
    </cofactor>
</comment>
<dbReference type="GO" id="GO:0020037">
    <property type="term" value="F:heme binding"/>
    <property type="evidence" value="ECO:0007669"/>
    <property type="project" value="InterPro"/>
</dbReference>
<evidence type="ECO:0000256" key="1">
    <source>
        <dbReference type="ARBA" id="ARBA00001971"/>
    </source>
</evidence>
<evidence type="ECO:0000256" key="12">
    <source>
        <dbReference type="RuleBase" id="RU000461"/>
    </source>
</evidence>
<dbReference type="CDD" id="cd11072">
    <property type="entry name" value="CYP71-like"/>
    <property type="match status" value="1"/>
</dbReference>
<protein>
    <submittedName>
        <fullName evidence="14">Cytochrome P450</fullName>
    </submittedName>
</protein>
<reference evidence="14" key="1">
    <citation type="journal article" date="2017" name="Plant Physiol.">
        <title>Localization and characterization of CYP76AE2 part of thapsigargin biosynthesis in Thapsia garganica.</title>
        <authorList>
            <person name="Andersen T.B."/>
            <person name="Martinez-Swatson K.A."/>
            <person name="Rasmussen S.A."/>
            <person name="Boughton B.A."/>
            <person name="Jorgensen K."/>
            <person name="Andersen-Ranberg J."/>
            <person name="Nyberg N."/>
            <person name="Christensen S.B."/>
            <person name="Simonsen H.T."/>
        </authorList>
    </citation>
    <scope>NUCLEOTIDE SEQUENCE</scope>
</reference>
<dbReference type="PANTHER" id="PTHR47955:SF19">
    <property type="entry name" value="CYTOCHROME P450 71A9-LIKE ISOFORM X1"/>
    <property type="match status" value="1"/>
</dbReference>
<evidence type="ECO:0000256" key="9">
    <source>
        <dbReference type="ARBA" id="ARBA00023004"/>
    </source>
</evidence>
<evidence type="ECO:0000256" key="8">
    <source>
        <dbReference type="ARBA" id="ARBA00023002"/>
    </source>
</evidence>
<evidence type="ECO:0000256" key="4">
    <source>
        <dbReference type="ARBA" id="ARBA00022617"/>
    </source>
</evidence>
<evidence type="ECO:0000256" key="2">
    <source>
        <dbReference type="ARBA" id="ARBA00004111"/>
    </source>
</evidence>
<keyword evidence="13" id="KW-0812">Transmembrane</keyword>
<keyword evidence="9 11" id="KW-0408">Iron</keyword>
<dbReference type="FunFam" id="1.10.630.10:FF:000011">
    <property type="entry name" value="Cytochrome P450 83B1"/>
    <property type="match status" value="1"/>
</dbReference>
<feature type="binding site" description="axial binding residue" evidence="11">
    <location>
        <position position="458"/>
    </location>
    <ligand>
        <name>heme</name>
        <dbReference type="ChEBI" id="CHEBI:30413"/>
    </ligand>
    <ligandPart>
        <name>Fe</name>
        <dbReference type="ChEBI" id="CHEBI:18248"/>
    </ligandPart>
</feature>
<keyword evidence="8 12" id="KW-0560">Oxidoreductase</keyword>
<keyword evidence="13" id="KW-0472">Membrane</keyword>
<dbReference type="InterPro" id="IPR036396">
    <property type="entry name" value="Cyt_P450_sf"/>
</dbReference>
<dbReference type="GO" id="GO:0005506">
    <property type="term" value="F:iron ion binding"/>
    <property type="evidence" value="ECO:0007669"/>
    <property type="project" value="InterPro"/>
</dbReference>
<evidence type="ECO:0000313" key="14">
    <source>
        <dbReference type="EMBL" id="AQY76211.1"/>
    </source>
</evidence>
<dbReference type="SUPFAM" id="SSF48264">
    <property type="entry name" value="Cytochrome P450"/>
    <property type="match status" value="1"/>
</dbReference>
<feature type="transmembrane region" description="Helical" evidence="13">
    <location>
        <begin position="20"/>
        <end position="39"/>
    </location>
</feature>
<evidence type="ECO:0000256" key="3">
    <source>
        <dbReference type="ARBA" id="ARBA00010617"/>
    </source>
</evidence>
<dbReference type="PANTHER" id="PTHR47955">
    <property type="entry name" value="CYTOCHROME P450 FAMILY 71 PROTEIN"/>
    <property type="match status" value="1"/>
</dbReference>
<comment type="subcellular location">
    <subcellularLocation>
        <location evidence="2">Microsome membrane</location>
        <topology evidence="2">Single-pass membrane protein</topology>
    </subcellularLocation>
</comment>
<gene>
    <name evidence="14" type="primary">CYP71BK1</name>
</gene>
<dbReference type="Pfam" id="PF00067">
    <property type="entry name" value="p450"/>
    <property type="match status" value="1"/>
</dbReference>
<keyword evidence="10 12" id="KW-0503">Monooxygenase</keyword>
<keyword evidence="6" id="KW-0256">Endoplasmic reticulum</keyword>
<evidence type="ECO:0000256" key="11">
    <source>
        <dbReference type="PIRSR" id="PIRSR602401-1"/>
    </source>
</evidence>
<keyword evidence="7" id="KW-0492">Microsome</keyword>
<keyword evidence="4 11" id="KW-0349">Heme</keyword>